<accession>A0ABR1J795</accession>
<dbReference type="Gene3D" id="3.40.50.720">
    <property type="entry name" value="NAD(P)-binding Rossmann-like Domain"/>
    <property type="match status" value="1"/>
</dbReference>
<evidence type="ECO:0000313" key="4">
    <source>
        <dbReference type="EMBL" id="KAK7448769.1"/>
    </source>
</evidence>
<evidence type="ECO:0000256" key="1">
    <source>
        <dbReference type="ARBA" id="ARBA00006328"/>
    </source>
</evidence>
<dbReference type="PANTHER" id="PTHR42748:SF7">
    <property type="entry name" value="NMRA LIKE REDOX SENSOR 1-RELATED"/>
    <property type="match status" value="1"/>
</dbReference>
<dbReference type="SUPFAM" id="SSF51735">
    <property type="entry name" value="NAD(P)-binding Rossmann-fold domains"/>
    <property type="match status" value="1"/>
</dbReference>
<dbReference type="PANTHER" id="PTHR42748">
    <property type="entry name" value="NITROGEN METABOLITE REPRESSION PROTEIN NMRA FAMILY MEMBER"/>
    <property type="match status" value="1"/>
</dbReference>
<evidence type="ECO:0000256" key="2">
    <source>
        <dbReference type="ARBA" id="ARBA00022857"/>
    </source>
</evidence>
<name>A0ABR1J795_9AGAR</name>
<keyword evidence="2" id="KW-0521">NADP</keyword>
<dbReference type="Pfam" id="PF05368">
    <property type="entry name" value="NmrA"/>
    <property type="match status" value="1"/>
</dbReference>
<sequence>MSNRLVLVTGATGKQGQSVIAALQPPTSAYTASQNEPENTPDFQILALTRSPSSETAQTLVKTYKNVTLVQGDLDDTESIRKIFEEYKGSGGIWGVFSVQTYPGLGADASGEERQGKNIASISHEYKVSCFIYSSSDRGDEREDDKPSINKSRVAKVNIEKHVMELGKQGLPWTILRPVFFMEIFEGTVGWLTAGVFKAGLKPDAVLQLVVRRFKRSMTSNFESFISHSRQHKTLVEPLLLYSKIQLHITNKSSFSSQTDTPSPR</sequence>
<proteinExistence type="inferred from homology"/>
<protein>
    <recommendedName>
        <fullName evidence="3">NmrA-like domain-containing protein</fullName>
    </recommendedName>
</protein>
<comment type="caution">
    <text evidence="4">The sequence shown here is derived from an EMBL/GenBank/DDBJ whole genome shotgun (WGS) entry which is preliminary data.</text>
</comment>
<keyword evidence="5" id="KW-1185">Reference proteome</keyword>
<comment type="similarity">
    <text evidence="1">Belongs to the NmrA-type oxidoreductase family.</text>
</comment>
<dbReference type="EMBL" id="JBANRG010000037">
    <property type="protein sequence ID" value="KAK7448769.1"/>
    <property type="molecule type" value="Genomic_DNA"/>
</dbReference>
<evidence type="ECO:0000313" key="5">
    <source>
        <dbReference type="Proteomes" id="UP001498398"/>
    </source>
</evidence>
<organism evidence="4 5">
    <name type="scientific">Marasmiellus scandens</name>
    <dbReference type="NCBI Taxonomy" id="2682957"/>
    <lineage>
        <taxon>Eukaryota</taxon>
        <taxon>Fungi</taxon>
        <taxon>Dikarya</taxon>
        <taxon>Basidiomycota</taxon>
        <taxon>Agaricomycotina</taxon>
        <taxon>Agaricomycetes</taxon>
        <taxon>Agaricomycetidae</taxon>
        <taxon>Agaricales</taxon>
        <taxon>Marasmiineae</taxon>
        <taxon>Omphalotaceae</taxon>
        <taxon>Marasmiellus</taxon>
    </lineage>
</organism>
<dbReference type="Proteomes" id="UP001498398">
    <property type="component" value="Unassembled WGS sequence"/>
</dbReference>
<dbReference type="InterPro" id="IPR008030">
    <property type="entry name" value="NmrA-like"/>
</dbReference>
<evidence type="ECO:0000259" key="3">
    <source>
        <dbReference type="Pfam" id="PF05368"/>
    </source>
</evidence>
<dbReference type="InterPro" id="IPR036291">
    <property type="entry name" value="NAD(P)-bd_dom_sf"/>
</dbReference>
<dbReference type="InterPro" id="IPR051164">
    <property type="entry name" value="NmrA-like_oxidored"/>
</dbReference>
<feature type="domain" description="NmrA-like" evidence="3">
    <location>
        <begin position="3"/>
        <end position="188"/>
    </location>
</feature>
<gene>
    <name evidence="4" type="ORF">VKT23_013500</name>
</gene>
<reference evidence="4 5" key="1">
    <citation type="submission" date="2024-01" db="EMBL/GenBank/DDBJ databases">
        <title>A draft genome for the cacao thread blight pathogen Marasmiellus scandens.</title>
        <authorList>
            <person name="Baruah I.K."/>
            <person name="Leung J."/>
            <person name="Bukari Y."/>
            <person name="Amoako-Attah I."/>
            <person name="Meinhardt L.W."/>
            <person name="Bailey B.A."/>
            <person name="Cohen S.P."/>
        </authorList>
    </citation>
    <scope>NUCLEOTIDE SEQUENCE [LARGE SCALE GENOMIC DNA]</scope>
    <source>
        <strain evidence="4 5">GH-19</strain>
    </source>
</reference>